<comment type="cofactor">
    <cofactor evidence="1">
        <name>FAD</name>
        <dbReference type="ChEBI" id="CHEBI:57692"/>
    </cofactor>
</comment>
<name>A0A540VJE6_9GAMM</name>
<evidence type="ECO:0000259" key="5">
    <source>
        <dbReference type="Pfam" id="PF03441"/>
    </source>
</evidence>
<protein>
    <submittedName>
        <fullName evidence="6">Deoxyribodipyrimidine photo-lyase</fullName>
    </submittedName>
</protein>
<feature type="non-terminal residue" evidence="6">
    <location>
        <position position="1"/>
    </location>
</feature>
<dbReference type="GO" id="GO:0005737">
    <property type="term" value="C:cytoplasm"/>
    <property type="evidence" value="ECO:0007669"/>
    <property type="project" value="TreeGrafter"/>
</dbReference>
<proteinExistence type="predicted"/>
<evidence type="ECO:0000256" key="3">
    <source>
        <dbReference type="ARBA" id="ARBA00022827"/>
    </source>
</evidence>
<evidence type="ECO:0000256" key="2">
    <source>
        <dbReference type="ARBA" id="ARBA00022630"/>
    </source>
</evidence>
<keyword evidence="3" id="KW-0274">FAD</keyword>
<keyword evidence="2" id="KW-0285">Flavoprotein</keyword>
<dbReference type="SUPFAM" id="SSF48173">
    <property type="entry name" value="Cryptochrome/photolyase FAD-binding domain"/>
    <property type="match status" value="1"/>
</dbReference>
<dbReference type="Gene3D" id="1.10.579.10">
    <property type="entry name" value="DNA Cyclobutane Dipyrimidine Photolyase, subunit A, domain 3"/>
    <property type="match status" value="1"/>
</dbReference>
<accession>A0A540VJE6</accession>
<dbReference type="GO" id="GO:0071949">
    <property type="term" value="F:FAD binding"/>
    <property type="evidence" value="ECO:0007669"/>
    <property type="project" value="TreeGrafter"/>
</dbReference>
<sequence length="173" mass="20380">MLVSFASYHLWLDWRDFKDWLACQFIDYEPGIHISQVQMQSGLTGINTLRIYNPIKQGFDQDPEGAFIREWVPELRHLPDDLIHEPWKLPASEQSRTGCQLGQDYPYPIVDHKEAVKYARARFSELRKTDPYWDSARDVLRKHGSRKSQESRNRPKRPRKRSDGQTELPLASE</sequence>
<evidence type="ECO:0000256" key="1">
    <source>
        <dbReference type="ARBA" id="ARBA00001974"/>
    </source>
</evidence>
<dbReference type="InterPro" id="IPR005101">
    <property type="entry name" value="Cryptochr/Photolyase_FAD-bd"/>
</dbReference>
<feature type="region of interest" description="Disordered" evidence="4">
    <location>
        <begin position="134"/>
        <end position="173"/>
    </location>
</feature>
<feature type="domain" description="Cryptochrome/DNA photolyase FAD-binding" evidence="5">
    <location>
        <begin position="1"/>
        <end position="124"/>
    </location>
</feature>
<comment type="caution">
    <text evidence="6">The sequence shown here is derived from an EMBL/GenBank/DDBJ whole genome shotgun (WGS) entry which is preliminary data.</text>
</comment>
<dbReference type="InterPro" id="IPR036134">
    <property type="entry name" value="Crypto/Photolyase_FAD-like_sf"/>
</dbReference>
<dbReference type="GO" id="GO:0003904">
    <property type="term" value="F:deoxyribodipyrimidine photo-lyase activity"/>
    <property type="evidence" value="ECO:0007669"/>
    <property type="project" value="TreeGrafter"/>
</dbReference>
<dbReference type="PANTHER" id="PTHR11455">
    <property type="entry name" value="CRYPTOCHROME"/>
    <property type="match status" value="1"/>
</dbReference>
<dbReference type="InterPro" id="IPR002081">
    <property type="entry name" value="Cryptochrome/DNA_photolyase_1"/>
</dbReference>
<reference evidence="6 7" key="1">
    <citation type="submission" date="2019-06" db="EMBL/GenBank/DDBJ databases">
        <title>Metagenome assembled Genome of Spiribacter salinus SL48-SHIP from the microbial mat of Salt Lake 48 (Novosibirsk region, Russia).</title>
        <authorList>
            <person name="Shipova A."/>
            <person name="Rozanov A.S."/>
            <person name="Bryanskaya A.V."/>
            <person name="Peltek S.E."/>
        </authorList>
    </citation>
    <scope>NUCLEOTIDE SEQUENCE [LARGE SCALE GENOMIC DNA]</scope>
    <source>
        <strain evidence="6">SL48-SHIP-2</strain>
    </source>
</reference>
<dbReference type="GO" id="GO:0003677">
    <property type="term" value="F:DNA binding"/>
    <property type="evidence" value="ECO:0007669"/>
    <property type="project" value="TreeGrafter"/>
</dbReference>
<gene>
    <name evidence="6" type="ORF">FKY71_16395</name>
</gene>
<evidence type="ECO:0000256" key="4">
    <source>
        <dbReference type="SAM" id="MobiDB-lite"/>
    </source>
</evidence>
<dbReference type="EMBL" id="VIFK01000328">
    <property type="protein sequence ID" value="TQE96889.1"/>
    <property type="molecule type" value="Genomic_DNA"/>
</dbReference>
<evidence type="ECO:0000313" key="7">
    <source>
        <dbReference type="Proteomes" id="UP000315400"/>
    </source>
</evidence>
<feature type="compositionally biased region" description="Basic and acidic residues" evidence="4">
    <location>
        <begin position="134"/>
        <end position="153"/>
    </location>
</feature>
<dbReference type="GO" id="GO:0043153">
    <property type="term" value="P:entrainment of circadian clock by photoperiod"/>
    <property type="evidence" value="ECO:0007669"/>
    <property type="project" value="TreeGrafter"/>
</dbReference>
<dbReference type="GO" id="GO:0032922">
    <property type="term" value="P:circadian regulation of gene expression"/>
    <property type="evidence" value="ECO:0007669"/>
    <property type="project" value="TreeGrafter"/>
</dbReference>
<dbReference type="Proteomes" id="UP000315400">
    <property type="component" value="Unassembled WGS sequence"/>
</dbReference>
<keyword evidence="6" id="KW-0456">Lyase</keyword>
<dbReference type="Pfam" id="PF03441">
    <property type="entry name" value="FAD_binding_7"/>
    <property type="match status" value="1"/>
</dbReference>
<organism evidence="6 7">
    <name type="scientific">Spiribacter salinus</name>
    <dbReference type="NCBI Taxonomy" id="1335746"/>
    <lineage>
        <taxon>Bacteria</taxon>
        <taxon>Pseudomonadati</taxon>
        <taxon>Pseudomonadota</taxon>
        <taxon>Gammaproteobacteria</taxon>
        <taxon>Chromatiales</taxon>
        <taxon>Ectothiorhodospiraceae</taxon>
        <taxon>Spiribacter</taxon>
    </lineage>
</organism>
<dbReference type="PANTHER" id="PTHR11455:SF18">
    <property type="entry name" value="SI:CH1073-390K14.1"/>
    <property type="match status" value="1"/>
</dbReference>
<evidence type="ECO:0000313" key="6">
    <source>
        <dbReference type="EMBL" id="TQE96889.1"/>
    </source>
</evidence>
<dbReference type="AlphaFoldDB" id="A0A540VJE6"/>